<sequence>MTRKDLEAKLGRKMYLRLFDGEEITGILHKTNEERYNNIPNLHLKPNYYFLSDEAGNCMTSLFRVSHIQNYRTLR</sequence>
<dbReference type="EMBL" id="CABHNB010000022">
    <property type="protein sequence ID" value="VUX07623.1"/>
    <property type="molecule type" value="Genomic_DNA"/>
</dbReference>
<evidence type="ECO:0000313" key="2">
    <source>
        <dbReference type="Proteomes" id="UP000409147"/>
    </source>
</evidence>
<evidence type="ECO:0008006" key="3">
    <source>
        <dbReference type="Google" id="ProtNLM"/>
    </source>
</evidence>
<gene>
    <name evidence="1" type="ORF">ROSSTS7063_01735</name>
</gene>
<organism evidence="1 2">
    <name type="scientific">Blautia obeum</name>
    <dbReference type="NCBI Taxonomy" id="40520"/>
    <lineage>
        <taxon>Bacteria</taxon>
        <taxon>Bacillati</taxon>
        <taxon>Bacillota</taxon>
        <taxon>Clostridia</taxon>
        <taxon>Lachnospirales</taxon>
        <taxon>Lachnospiraceae</taxon>
        <taxon>Blautia</taxon>
    </lineage>
</organism>
<proteinExistence type="predicted"/>
<dbReference type="Proteomes" id="UP000409147">
    <property type="component" value="Unassembled WGS sequence"/>
</dbReference>
<accession>A0A564TK63</accession>
<name>A0A564TK63_9FIRM</name>
<reference evidence="1 2" key="1">
    <citation type="submission" date="2019-07" db="EMBL/GenBank/DDBJ databases">
        <authorList>
            <person name="Hibberd C M."/>
            <person name="Gehrig L. J."/>
            <person name="Chang H.-W."/>
            <person name="Venkatesh S."/>
        </authorList>
    </citation>
    <scope>NUCLEOTIDE SEQUENCE [LARGE SCALE GENOMIC DNA]</scope>
    <source>
        <strain evidence="1">Ruminococcus_obeum_SSTS_Bg7063</strain>
    </source>
</reference>
<evidence type="ECO:0000313" key="1">
    <source>
        <dbReference type="EMBL" id="VUX07623.1"/>
    </source>
</evidence>
<keyword evidence="2" id="KW-1185">Reference proteome</keyword>
<dbReference type="AlphaFoldDB" id="A0A564TK63"/>
<protein>
    <recommendedName>
        <fullName evidence="3">LSM domain-containing protein</fullName>
    </recommendedName>
</protein>